<evidence type="ECO:0000256" key="7">
    <source>
        <dbReference type="ARBA" id="ARBA00023242"/>
    </source>
</evidence>
<dbReference type="AlphaFoldDB" id="A0A2G9RLC3"/>
<dbReference type="Proteomes" id="UP000228934">
    <property type="component" value="Unassembled WGS sequence"/>
</dbReference>
<evidence type="ECO:0000256" key="4">
    <source>
        <dbReference type="ARBA" id="ARBA00022574"/>
    </source>
</evidence>
<accession>A0A2G9RLC3</accession>
<keyword evidence="3" id="KW-0963">Cytoplasm</keyword>
<dbReference type="InterPro" id="IPR017383">
    <property type="entry name" value="ARPC1"/>
</dbReference>
<dbReference type="GO" id="GO:0005885">
    <property type="term" value="C:Arp2/3 protein complex"/>
    <property type="evidence" value="ECO:0007669"/>
    <property type="project" value="InterPro"/>
</dbReference>
<dbReference type="Gene3D" id="2.130.10.10">
    <property type="entry name" value="YVTN repeat-like/Quinoprotein amine dehydrogenase"/>
    <property type="match status" value="1"/>
</dbReference>
<dbReference type="OrthoDB" id="406844at2759"/>
<keyword evidence="6" id="KW-0206">Cytoskeleton</keyword>
<keyword evidence="7" id="KW-0539">Nucleus</keyword>
<dbReference type="InterPro" id="IPR015943">
    <property type="entry name" value="WD40/YVTN_repeat-like_dom_sf"/>
</dbReference>
<proteinExistence type="predicted"/>
<dbReference type="EMBL" id="KV936270">
    <property type="protein sequence ID" value="PIO28688.1"/>
    <property type="molecule type" value="Genomic_DNA"/>
</dbReference>
<dbReference type="GO" id="GO:0005737">
    <property type="term" value="C:cytoplasm"/>
    <property type="evidence" value="ECO:0007669"/>
    <property type="project" value="UniProtKB-SubCell"/>
</dbReference>
<organism evidence="8 9">
    <name type="scientific">Aquarana catesbeiana</name>
    <name type="common">American bullfrog</name>
    <name type="synonym">Rana catesbeiana</name>
    <dbReference type="NCBI Taxonomy" id="8400"/>
    <lineage>
        <taxon>Eukaryota</taxon>
        <taxon>Metazoa</taxon>
        <taxon>Chordata</taxon>
        <taxon>Craniata</taxon>
        <taxon>Vertebrata</taxon>
        <taxon>Euteleostomi</taxon>
        <taxon>Amphibia</taxon>
        <taxon>Batrachia</taxon>
        <taxon>Anura</taxon>
        <taxon>Neobatrachia</taxon>
        <taxon>Ranoidea</taxon>
        <taxon>Ranidae</taxon>
        <taxon>Aquarana</taxon>
    </lineage>
</organism>
<evidence type="ECO:0000256" key="2">
    <source>
        <dbReference type="ARBA" id="ARBA00004496"/>
    </source>
</evidence>
<dbReference type="PANTHER" id="PTHR10709:SF11">
    <property type="entry name" value="ACTIN-RELATED PROTEIN 2_3 COMPLEX SUBUNIT 1A"/>
    <property type="match status" value="1"/>
</dbReference>
<dbReference type="GO" id="GO:0051015">
    <property type="term" value="F:actin filament binding"/>
    <property type="evidence" value="ECO:0007669"/>
    <property type="project" value="TreeGrafter"/>
</dbReference>
<evidence type="ECO:0000313" key="9">
    <source>
        <dbReference type="Proteomes" id="UP000228934"/>
    </source>
</evidence>
<protein>
    <submittedName>
        <fullName evidence="8">Uncharacterized protein</fullName>
    </submittedName>
</protein>
<dbReference type="PANTHER" id="PTHR10709">
    <property type="entry name" value="ACTIN-RELATED PROTEIN 2/3 COMPLEX SUBUNIT 1"/>
    <property type="match status" value="1"/>
</dbReference>
<evidence type="ECO:0000256" key="1">
    <source>
        <dbReference type="ARBA" id="ARBA00004123"/>
    </source>
</evidence>
<keyword evidence="9" id="KW-1185">Reference proteome</keyword>
<keyword evidence="4" id="KW-0853">WD repeat</keyword>
<sequence>MVEAPLGEPEGLRSLQGEGFGRTFTFGYSDQPSSFPHLMSEFGSAGNGGWVHSVSFSASGNRLAWVSHDSIVSVVDASKNT</sequence>
<keyword evidence="5" id="KW-0677">Repeat</keyword>
<dbReference type="SUPFAM" id="SSF82171">
    <property type="entry name" value="DPP6 N-terminal domain-like"/>
    <property type="match status" value="1"/>
</dbReference>
<gene>
    <name evidence="8" type="ORF">AB205_0125590</name>
</gene>
<name>A0A2G9RLC3_AQUCT</name>
<evidence type="ECO:0000256" key="6">
    <source>
        <dbReference type="ARBA" id="ARBA00023212"/>
    </source>
</evidence>
<evidence type="ECO:0000256" key="3">
    <source>
        <dbReference type="ARBA" id="ARBA00022490"/>
    </source>
</evidence>
<dbReference type="GO" id="GO:0034314">
    <property type="term" value="P:Arp2/3 complex-mediated actin nucleation"/>
    <property type="evidence" value="ECO:0007669"/>
    <property type="project" value="InterPro"/>
</dbReference>
<reference evidence="9" key="1">
    <citation type="journal article" date="2017" name="Nat. Commun.">
        <title>The North American bullfrog draft genome provides insight into hormonal regulation of long noncoding RNA.</title>
        <authorList>
            <person name="Hammond S.A."/>
            <person name="Warren R.L."/>
            <person name="Vandervalk B.P."/>
            <person name="Kucuk E."/>
            <person name="Khan H."/>
            <person name="Gibb E.A."/>
            <person name="Pandoh P."/>
            <person name="Kirk H."/>
            <person name="Zhao Y."/>
            <person name="Jones M."/>
            <person name="Mungall A.J."/>
            <person name="Coope R."/>
            <person name="Pleasance S."/>
            <person name="Moore R.A."/>
            <person name="Holt R.A."/>
            <person name="Round J.M."/>
            <person name="Ohora S."/>
            <person name="Walle B.V."/>
            <person name="Veldhoen N."/>
            <person name="Helbing C.C."/>
            <person name="Birol I."/>
        </authorList>
    </citation>
    <scope>NUCLEOTIDE SEQUENCE [LARGE SCALE GENOMIC DNA]</scope>
</reference>
<evidence type="ECO:0000313" key="8">
    <source>
        <dbReference type="EMBL" id="PIO28688.1"/>
    </source>
</evidence>
<comment type="subcellular location">
    <subcellularLocation>
        <location evidence="2">Cytoplasm</location>
    </subcellularLocation>
    <subcellularLocation>
        <location evidence="1">Nucleus</location>
    </subcellularLocation>
</comment>
<evidence type="ECO:0000256" key="5">
    <source>
        <dbReference type="ARBA" id="ARBA00022737"/>
    </source>
</evidence>
<feature type="non-terminal residue" evidence="8">
    <location>
        <position position="81"/>
    </location>
</feature>
<dbReference type="GO" id="GO:0005634">
    <property type="term" value="C:nucleus"/>
    <property type="evidence" value="ECO:0007669"/>
    <property type="project" value="UniProtKB-SubCell"/>
</dbReference>